<accession>A0A0N8K1U8</accession>
<protein>
    <submittedName>
        <fullName evidence="2">Uncharacterized protein</fullName>
    </submittedName>
</protein>
<reference evidence="2 3" key="1">
    <citation type="submission" date="2015-08" db="EMBL/GenBank/DDBJ databases">
        <title>The genome of the Asian arowana (Scleropages formosus).</title>
        <authorList>
            <person name="Tan M.H."/>
            <person name="Gan H.M."/>
            <person name="Croft L.J."/>
            <person name="Austin C.M."/>
        </authorList>
    </citation>
    <scope>NUCLEOTIDE SEQUENCE [LARGE SCALE GENOMIC DNA]</scope>
    <source>
        <strain evidence="2">Aro1</strain>
    </source>
</reference>
<evidence type="ECO:0000313" key="2">
    <source>
        <dbReference type="EMBL" id="KPP75937.1"/>
    </source>
</evidence>
<evidence type="ECO:0000313" key="3">
    <source>
        <dbReference type="Proteomes" id="UP000034805"/>
    </source>
</evidence>
<dbReference type="EMBL" id="JARO02001279">
    <property type="protein sequence ID" value="KPP75937.1"/>
    <property type="molecule type" value="Genomic_DNA"/>
</dbReference>
<name>A0A0N8K1U8_SCLFO</name>
<proteinExistence type="predicted"/>
<gene>
    <name evidence="2" type="ORF">Z043_104762</name>
</gene>
<feature type="compositionally biased region" description="Basic and acidic residues" evidence="1">
    <location>
        <begin position="36"/>
        <end position="48"/>
    </location>
</feature>
<organism evidence="2 3">
    <name type="scientific">Scleropages formosus</name>
    <name type="common">Asian bonytongue</name>
    <name type="synonym">Osteoglossum formosum</name>
    <dbReference type="NCBI Taxonomy" id="113540"/>
    <lineage>
        <taxon>Eukaryota</taxon>
        <taxon>Metazoa</taxon>
        <taxon>Chordata</taxon>
        <taxon>Craniata</taxon>
        <taxon>Vertebrata</taxon>
        <taxon>Euteleostomi</taxon>
        <taxon>Actinopterygii</taxon>
        <taxon>Neopterygii</taxon>
        <taxon>Teleostei</taxon>
        <taxon>Osteoglossocephala</taxon>
        <taxon>Osteoglossomorpha</taxon>
        <taxon>Osteoglossiformes</taxon>
        <taxon>Osteoglossidae</taxon>
        <taxon>Scleropages</taxon>
    </lineage>
</organism>
<feature type="region of interest" description="Disordered" evidence="1">
    <location>
        <begin position="1"/>
        <end position="93"/>
    </location>
</feature>
<dbReference type="AlphaFoldDB" id="A0A0N8K1U8"/>
<feature type="compositionally biased region" description="Polar residues" evidence="1">
    <location>
        <begin position="1"/>
        <end position="11"/>
    </location>
</feature>
<sequence>MREPAAQQQLGDTPWKPNRRKKAVIAGPRRALPLRDPPRPRVPRKSDTQSHGTLPRAESAQDASGGPGSEEQVRERGVLQEAESGVRGTARAHTLPVEDTKGVPYDTFTTLMTLFITLKRDTCRDHPGTLDSITVYVDRCVPCLSSVFSISKQIITVNMLNISSPLRSSE</sequence>
<comment type="caution">
    <text evidence="2">The sequence shown here is derived from an EMBL/GenBank/DDBJ whole genome shotgun (WGS) entry which is preliminary data.</text>
</comment>
<dbReference type="Proteomes" id="UP000034805">
    <property type="component" value="Unassembled WGS sequence"/>
</dbReference>
<evidence type="ECO:0000256" key="1">
    <source>
        <dbReference type="SAM" id="MobiDB-lite"/>
    </source>
</evidence>